<comment type="caution">
    <text evidence="2">The sequence shown here is derived from an EMBL/GenBank/DDBJ whole genome shotgun (WGS) entry which is preliminary data.</text>
</comment>
<feature type="domain" description="ABM" evidence="1">
    <location>
        <begin position="2"/>
        <end position="91"/>
    </location>
</feature>
<dbReference type="Gene3D" id="3.30.70.100">
    <property type="match status" value="1"/>
</dbReference>
<dbReference type="Proteomes" id="UP000198034">
    <property type="component" value="Unassembled WGS sequence"/>
</dbReference>
<evidence type="ECO:0000313" key="3">
    <source>
        <dbReference type="Proteomes" id="UP000198034"/>
    </source>
</evidence>
<dbReference type="OrthoDB" id="9798157at2"/>
<organism evidence="2 3">
    <name type="scientific">Flavobacterium columnare</name>
    <dbReference type="NCBI Taxonomy" id="996"/>
    <lineage>
        <taxon>Bacteria</taxon>
        <taxon>Pseudomonadati</taxon>
        <taxon>Bacteroidota</taxon>
        <taxon>Flavobacteriia</taxon>
        <taxon>Flavobacteriales</taxon>
        <taxon>Flavobacteriaceae</taxon>
        <taxon>Flavobacterium</taxon>
    </lineage>
</organism>
<dbReference type="AlphaFoldDB" id="A0A246GA61"/>
<gene>
    <name evidence="2" type="ORF">BWK62_13080</name>
</gene>
<protein>
    <recommendedName>
        <fullName evidence="1">ABM domain-containing protein</fullName>
    </recommendedName>
</protein>
<proteinExistence type="predicted"/>
<dbReference type="Pfam" id="PF03992">
    <property type="entry name" value="ABM"/>
    <property type="match status" value="1"/>
</dbReference>
<sequence>MIVAAFKFKVNPKFQEEFNKLYQHATTYVSQIDGYEGHEVFNGQNEYNMLVVYFRDKESFESWDKHPEHKKYKERGKKDLFLNYDVAVGEVFERSIK</sequence>
<accession>A0A246GA61</accession>
<dbReference type="InterPro" id="IPR011008">
    <property type="entry name" value="Dimeric_a/b-barrel"/>
</dbReference>
<evidence type="ECO:0000259" key="1">
    <source>
        <dbReference type="PROSITE" id="PS51725"/>
    </source>
</evidence>
<dbReference type="InterPro" id="IPR007138">
    <property type="entry name" value="ABM_dom"/>
</dbReference>
<reference evidence="2 3" key="1">
    <citation type="journal article" date="2017" name="Infect. Genet. Evol.">
        <title>Comparative genome analysis of fish pathogen Flavobacterium columnare reveals extensive sequence diversity within the species.</title>
        <authorList>
            <person name="Kayansamruaj P."/>
            <person name="Dong H.T."/>
            <person name="Hirono I."/>
            <person name="Kondo H."/>
            <person name="Senapin S."/>
            <person name="Rodkhum C."/>
        </authorList>
    </citation>
    <scope>NUCLEOTIDE SEQUENCE [LARGE SCALE GENOMIC DNA]</scope>
    <source>
        <strain evidence="2 3">1214</strain>
    </source>
</reference>
<evidence type="ECO:0000313" key="2">
    <source>
        <dbReference type="EMBL" id="OWP74936.1"/>
    </source>
</evidence>
<dbReference type="SUPFAM" id="SSF54909">
    <property type="entry name" value="Dimeric alpha+beta barrel"/>
    <property type="match status" value="1"/>
</dbReference>
<name>A0A246GA61_9FLAO</name>
<dbReference type="PROSITE" id="PS51725">
    <property type="entry name" value="ABM"/>
    <property type="match status" value="1"/>
</dbReference>
<dbReference type="EMBL" id="MTCY01000052">
    <property type="protein sequence ID" value="OWP74936.1"/>
    <property type="molecule type" value="Genomic_DNA"/>
</dbReference>